<dbReference type="PRINTS" id="PR00039">
    <property type="entry name" value="HTHLYSR"/>
</dbReference>
<evidence type="ECO:0000256" key="2">
    <source>
        <dbReference type="ARBA" id="ARBA00023015"/>
    </source>
</evidence>
<dbReference type="PROSITE" id="PS50931">
    <property type="entry name" value="HTH_LYSR"/>
    <property type="match status" value="1"/>
</dbReference>
<name>A0ABQ4EER7_9ACTN</name>
<reference evidence="6 7" key="1">
    <citation type="submission" date="2021-01" db="EMBL/GenBank/DDBJ databases">
        <title>Whole genome shotgun sequence of Plantactinospora endophytica NBRC 110450.</title>
        <authorList>
            <person name="Komaki H."/>
            <person name="Tamura T."/>
        </authorList>
    </citation>
    <scope>NUCLEOTIDE SEQUENCE [LARGE SCALE GENOMIC DNA]</scope>
    <source>
        <strain evidence="6 7">NBRC 110450</strain>
    </source>
</reference>
<dbReference type="Gene3D" id="1.10.10.10">
    <property type="entry name" value="Winged helix-like DNA-binding domain superfamily/Winged helix DNA-binding domain"/>
    <property type="match status" value="1"/>
</dbReference>
<evidence type="ECO:0000313" key="6">
    <source>
        <dbReference type="EMBL" id="GIG93194.1"/>
    </source>
</evidence>
<dbReference type="InterPro" id="IPR036390">
    <property type="entry name" value="WH_DNA-bd_sf"/>
</dbReference>
<comment type="caution">
    <text evidence="6">The sequence shown here is derived from an EMBL/GenBank/DDBJ whole genome shotgun (WGS) entry which is preliminary data.</text>
</comment>
<dbReference type="Gene3D" id="3.40.190.10">
    <property type="entry name" value="Periplasmic binding protein-like II"/>
    <property type="match status" value="2"/>
</dbReference>
<keyword evidence="2" id="KW-0805">Transcription regulation</keyword>
<dbReference type="PANTHER" id="PTHR30126:SF39">
    <property type="entry name" value="HTH-TYPE TRANSCRIPTIONAL REGULATOR CYSL"/>
    <property type="match status" value="1"/>
</dbReference>
<proteinExistence type="inferred from homology"/>
<keyword evidence="3" id="KW-0238">DNA-binding</keyword>
<keyword evidence="4" id="KW-0804">Transcription</keyword>
<dbReference type="InterPro" id="IPR036388">
    <property type="entry name" value="WH-like_DNA-bd_sf"/>
</dbReference>
<dbReference type="Pfam" id="PF03466">
    <property type="entry name" value="LysR_substrate"/>
    <property type="match status" value="1"/>
</dbReference>
<dbReference type="EMBL" id="BONW01000053">
    <property type="protein sequence ID" value="GIG93194.1"/>
    <property type="molecule type" value="Genomic_DNA"/>
</dbReference>
<dbReference type="Proteomes" id="UP000646749">
    <property type="component" value="Unassembled WGS sequence"/>
</dbReference>
<evidence type="ECO:0000256" key="1">
    <source>
        <dbReference type="ARBA" id="ARBA00009437"/>
    </source>
</evidence>
<keyword evidence="7" id="KW-1185">Reference proteome</keyword>
<accession>A0ABQ4EER7</accession>
<sequence length="296" mass="30482">MDPHLLRTFVVVADHRSFSAAARQLGYTQSAVSQHIAALESDLGVPLLHRRPVAPTEAGERLLEHAGPILLRLDAARLDVRQTATPPAGRLGVGATPLAATGRLAGALAAVRRAWPGLDVTVRVDGRQAVAAGFGTGEYALALVDGVVAPSDPLRLLDTGTPGGVPVAEQPLAVLLPERHPLARRAGFSLDDLLDAGWIDADDVAAPLPELRAAARSDGPRASIRYDGTDLAALVALVAAGHGLVVLPASAVPTGADVTLVPLTAPRLVHRTELLRPRNGGSVVDALADAIVGQTG</sequence>
<dbReference type="SUPFAM" id="SSF53850">
    <property type="entry name" value="Periplasmic binding protein-like II"/>
    <property type="match status" value="1"/>
</dbReference>
<evidence type="ECO:0000259" key="5">
    <source>
        <dbReference type="PROSITE" id="PS50931"/>
    </source>
</evidence>
<gene>
    <name evidence="6" type="ORF">Pen02_81300</name>
</gene>
<dbReference type="PANTHER" id="PTHR30126">
    <property type="entry name" value="HTH-TYPE TRANSCRIPTIONAL REGULATOR"/>
    <property type="match status" value="1"/>
</dbReference>
<evidence type="ECO:0000256" key="3">
    <source>
        <dbReference type="ARBA" id="ARBA00023125"/>
    </source>
</evidence>
<evidence type="ECO:0000256" key="4">
    <source>
        <dbReference type="ARBA" id="ARBA00023163"/>
    </source>
</evidence>
<dbReference type="Pfam" id="PF00126">
    <property type="entry name" value="HTH_1"/>
    <property type="match status" value="1"/>
</dbReference>
<dbReference type="RefSeq" id="WP_203871490.1">
    <property type="nucleotide sequence ID" value="NZ_BONW01000053.1"/>
</dbReference>
<dbReference type="InterPro" id="IPR000847">
    <property type="entry name" value="LysR_HTH_N"/>
</dbReference>
<evidence type="ECO:0000313" key="7">
    <source>
        <dbReference type="Proteomes" id="UP000646749"/>
    </source>
</evidence>
<feature type="domain" description="HTH lysR-type" evidence="5">
    <location>
        <begin position="1"/>
        <end position="56"/>
    </location>
</feature>
<dbReference type="SUPFAM" id="SSF46785">
    <property type="entry name" value="Winged helix' DNA-binding domain"/>
    <property type="match status" value="1"/>
</dbReference>
<organism evidence="6 7">
    <name type="scientific">Plantactinospora endophytica</name>
    <dbReference type="NCBI Taxonomy" id="673535"/>
    <lineage>
        <taxon>Bacteria</taxon>
        <taxon>Bacillati</taxon>
        <taxon>Actinomycetota</taxon>
        <taxon>Actinomycetes</taxon>
        <taxon>Micromonosporales</taxon>
        <taxon>Micromonosporaceae</taxon>
        <taxon>Plantactinospora</taxon>
    </lineage>
</organism>
<comment type="similarity">
    <text evidence="1">Belongs to the LysR transcriptional regulatory family.</text>
</comment>
<protein>
    <submittedName>
        <fullName evidence="6">LysR family transcriptional regulator</fullName>
    </submittedName>
</protein>
<dbReference type="InterPro" id="IPR005119">
    <property type="entry name" value="LysR_subst-bd"/>
</dbReference>
<dbReference type="CDD" id="cd05466">
    <property type="entry name" value="PBP2_LTTR_substrate"/>
    <property type="match status" value="1"/>
</dbReference>